<dbReference type="STRING" id="525898.Sdel_2176"/>
<evidence type="ECO:0000256" key="1">
    <source>
        <dbReference type="ARBA" id="ARBA00012528"/>
    </source>
</evidence>
<proteinExistence type="predicted"/>
<gene>
    <name evidence="4" type="ordered locus">Sdel_2176</name>
</gene>
<dbReference type="PANTHER" id="PTHR45138:SF9">
    <property type="entry name" value="DIGUANYLATE CYCLASE DGCM-RELATED"/>
    <property type="match status" value="1"/>
</dbReference>
<dbReference type="CDD" id="cd01949">
    <property type="entry name" value="GGDEF"/>
    <property type="match status" value="1"/>
</dbReference>
<dbReference type="SUPFAM" id="SSF55785">
    <property type="entry name" value="PYP-like sensor domain (PAS domain)"/>
    <property type="match status" value="1"/>
</dbReference>
<evidence type="ECO:0000313" key="4">
    <source>
        <dbReference type="EMBL" id="ACZ13188.1"/>
    </source>
</evidence>
<dbReference type="eggNOG" id="COG3706">
    <property type="taxonomic scope" value="Bacteria"/>
</dbReference>
<dbReference type="InterPro" id="IPR035965">
    <property type="entry name" value="PAS-like_dom_sf"/>
</dbReference>
<reference evidence="4 5" key="2">
    <citation type="journal article" date="2010" name="Stand. Genomic Sci.">
        <title>Complete genome sequence of Sulfurospirillum deleyianum type strain (5175).</title>
        <authorList>
            <person name="Sikorski J."/>
            <person name="Lapidus A."/>
            <person name="Copeland A."/>
            <person name="Glavina Del Rio T."/>
            <person name="Nolan M."/>
            <person name="Lucas S."/>
            <person name="Chen F."/>
            <person name="Tice H."/>
            <person name="Cheng J.F."/>
            <person name="Saunders E."/>
            <person name="Bruce D."/>
            <person name="Goodwin L."/>
            <person name="Pitluck S."/>
            <person name="Ovchinnikova G."/>
            <person name="Pati A."/>
            <person name="Ivanova N."/>
            <person name="Mavromatis K."/>
            <person name="Chen A."/>
            <person name="Palaniappan K."/>
            <person name="Chain P."/>
            <person name="Land M."/>
            <person name="Hauser L."/>
            <person name="Chang Y.J."/>
            <person name="Jeffries C.D."/>
            <person name="Brettin T."/>
            <person name="Detter J.C."/>
            <person name="Han C."/>
            <person name="Rohde M."/>
            <person name="Lang E."/>
            <person name="Spring S."/>
            <person name="Goker M."/>
            <person name="Bristow J."/>
            <person name="Eisen J.A."/>
            <person name="Markowitz V."/>
            <person name="Hugenholtz P."/>
            <person name="Kyrpides N.C."/>
            <person name="Klenk H.P."/>
        </authorList>
    </citation>
    <scope>NUCLEOTIDE SEQUENCE [LARGE SCALE GENOMIC DNA]</scope>
    <source>
        <strain evidence="5">ATCC 51133 / DSM 6946 / 5175</strain>
    </source>
</reference>
<dbReference type="AlphaFoldDB" id="D1B518"/>
<dbReference type="EC" id="2.7.7.65" evidence="1"/>
<protein>
    <recommendedName>
        <fullName evidence="1">diguanylate cyclase</fullName>
        <ecNumber evidence="1">2.7.7.65</ecNumber>
    </recommendedName>
</protein>
<dbReference type="FunFam" id="3.30.70.270:FF:000001">
    <property type="entry name" value="Diguanylate cyclase domain protein"/>
    <property type="match status" value="1"/>
</dbReference>
<dbReference type="SMART" id="SM00267">
    <property type="entry name" value="GGDEF"/>
    <property type="match status" value="1"/>
</dbReference>
<dbReference type="PANTHER" id="PTHR45138">
    <property type="entry name" value="REGULATORY COMPONENTS OF SENSORY TRANSDUCTION SYSTEM"/>
    <property type="match status" value="1"/>
</dbReference>
<dbReference type="SUPFAM" id="SSF55073">
    <property type="entry name" value="Nucleotide cyclase"/>
    <property type="match status" value="1"/>
</dbReference>
<dbReference type="EMBL" id="CP001816">
    <property type="protein sequence ID" value="ACZ13188.1"/>
    <property type="molecule type" value="Genomic_DNA"/>
</dbReference>
<dbReference type="Proteomes" id="UP000002222">
    <property type="component" value="Chromosome"/>
</dbReference>
<organism evidence="4 5">
    <name type="scientific">Sulfurospirillum deleyianum (strain ATCC 51133 / DSM 6946 / 5175)</name>
    <dbReference type="NCBI Taxonomy" id="525898"/>
    <lineage>
        <taxon>Bacteria</taxon>
        <taxon>Pseudomonadati</taxon>
        <taxon>Campylobacterota</taxon>
        <taxon>Epsilonproteobacteria</taxon>
        <taxon>Campylobacterales</taxon>
        <taxon>Sulfurospirillaceae</taxon>
        <taxon>Sulfurospirillum</taxon>
    </lineage>
</organism>
<feature type="domain" description="GGDEF" evidence="3">
    <location>
        <begin position="168"/>
        <end position="304"/>
    </location>
</feature>
<keyword evidence="5" id="KW-1185">Reference proteome</keyword>
<dbReference type="Pfam" id="PF00990">
    <property type="entry name" value="GGDEF"/>
    <property type="match status" value="1"/>
</dbReference>
<dbReference type="GO" id="GO:1902201">
    <property type="term" value="P:negative regulation of bacterial-type flagellum-dependent cell motility"/>
    <property type="evidence" value="ECO:0007669"/>
    <property type="project" value="TreeGrafter"/>
</dbReference>
<dbReference type="InterPro" id="IPR000160">
    <property type="entry name" value="GGDEF_dom"/>
</dbReference>
<dbReference type="OrthoDB" id="9812260at2"/>
<evidence type="ECO:0000256" key="2">
    <source>
        <dbReference type="ARBA" id="ARBA00034247"/>
    </source>
</evidence>
<evidence type="ECO:0000313" key="5">
    <source>
        <dbReference type="Proteomes" id="UP000002222"/>
    </source>
</evidence>
<comment type="catalytic activity">
    <reaction evidence="2">
        <text>2 GTP = 3',3'-c-di-GMP + 2 diphosphate</text>
        <dbReference type="Rhea" id="RHEA:24898"/>
        <dbReference type="ChEBI" id="CHEBI:33019"/>
        <dbReference type="ChEBI" id="CHEBI:37565"/>
        <dbReference type="ChEBI" id="CHEBI:58805"/>
        <dbReference type="EC" id="2.7.7.65"/>
    </reaction>
</comment>
<dbReference type="GO" id="GO:0043709">
    <property type="term" value="P:cell adhesion involved in single-species biofilm formation"/>
    <property type="evidence" value="ECO:0007669"/>
    <property type="project" value="TreeGrafter"/>
</dbReference>
<dbReference type="NCBIfam" id="TIGR00254">
    <property type="entry name" value="GGDEF"/>
    <property type="match status" value="1"/>
</dbReference>
<dbReference type="Gene3D" id="3.30.450.20">
    <property type="entry name" value="PAS domain"/>
    <property type="match status" value="1"/>
</dbReference>
<dbReference type="InterPro" id="IPR029787">
    <property type="entry name" value="Nucleotide_cyclase"/>
</dbReference>
<dbReference type="RefSeq" id="WP_012857933.1">
    <property type="nucleotide sequence ID" value="NC_013512.1"/>
</dbReference>
<dbReference type="InterPro" id="IPR043128">
    <property type="entry name" value="Rev_trsase/Diguanyl_cyclase"/>
</dbReference>
<name>D1B518_SULD5</name>
<reference evidence="5" key="1">
    <citation type="submission" date="2009-11" db="EMBL/GenBank/DDBJ databases">
        <title>The complete genome of Sulfurospirillum deleyianum DSM 6946.</title>
        <authorList>
            <consortium name="US DOE Joint Genome Institute (JGI-PGF)"/>
            <person name="Lucas S."/>
            <person name="Copeland A."/>
            <person name="Lapidus A."/>
            <person name="Glavina del Rio T."/>
            <person name="Dalin E."/>
            <person name="Tice H."/>
            <person name="Bruce D."/>
            <person name="Goodwin L."/>
            <person name="Pitluck S."/>
            <person name="Kyrpides N."/>
            <person name="Mavromatis K."/>
            <person name="Ivanova N."/>
            <person name="Ovchinnikova G."/>
            <person name="Munk A.C."/>
            <person name="Lu M."/>
            <person name="Brettin T."/>
            <person name="Detter J.C."/>
            <person name="Han C."/>
            <person name="Tapia R."/>
            <person name="Larimer F."/>
            <person name="Land M."/>
            <person name="Hauser L."/>
            <person name="Markowitz V."/>
            <person name="Cheng J.F."/>
            <person name="Hugenholtz P."/>
            <person name="Woyke T."/>
            <person name="Wu D."/>
            <person name="Aumann P."/>
            <person name="Schneider S."/>
            <person name="Lang E."/>
            <person name="Spring S."/>
            <person name="Klenk H.P."/>
            <person name="Eisen J.A."/>
        </authorList>
    </citation>
    <scope>NUCLEOTIDE SEQUENCE [LARGE SCALE GENOMIC DNA]</scope>
    <source>
        <strain evidence="5">ATCC 51133 / DSM 6946 / 5175</strain>
    </source>
</reference>
<dbReference type="Gene3D" id="3.30.70.270">
    <property type="match status" value="1"/>
</dbReference>
<dbReference type="PROSITE" id="PS50887">
    <property type="entry name" value="GGDEF"/>
    <property type="match status" value="1"/>
</dbReference>
<dbReference type="GO" id="GO:0052621">
    <property type="term" value="F:diguanylate cyclase activity"/>
    <property type="evidence" value="ECO:0007669"/>
    <property type="project" value="UniProtKB-EC"/>
</dbReference>
<sequence>MNDASIFLKAILNSMTEQIAVLDFEGNIVFVNQSWIDFSLNNDAKPIEWESVNYLKICEHAAQHGDTGASKALKGILKIIHKEEESFYLEYPCHSPTQKRWFMMRVTPLLSFEQSYVVIAHHNITERKIAENAILNLSKVDGLTKLPNYRAFSQFLSHEWRRAMRTHTPLTMAMIDIDYFKYINDTYGHLKGDEYLRKIAHMLQRTIHRPSDLCARYGGEEFVIILGDTPLEKALGMMQTCLEKTIALRLPNPKSPIMPILTLSIGVVSVYPKPDMNEKAFIQKADELLYLAKKQGRNQLAYEL</sequence>
<evidence type="ECO:0000259" key="3">
    <source>
        <dbReference type="PROSITE" id="PS50887"/>
    </source>
</evidence>
<dbReference type="HOGENOM" id="CLU_000445_11_4_7"/>
<dbReference type="InterPro" id="IPR050469">
    <property type="entry name" value="Diguanylate_Cyclase"/>
</dbReference>
<accession>D1B518</accession>
<dbReference type="KEGG" id="sdl:Sdel_2176"/>
<dbReference type="GO" id="GO:0005886">
    <property type="term" value="C:plasma membrane"/>
    <property type="evidence" value="ECO:0007669"/>
    <property type="project" value="TreeGrafter"/>
</dbReference>